<comment type="caution">
    <text evidence="2">The sequence shown here is derived from an EMBL/GenBank/DDBJ whole genome shotgun (WGS) entry which is preliminary data.</text>
</comment>
<dbReference type="EMBL" id="JAVIJP010000016">
    <property type="protein sequence ID" value="KAL3642606.1"/>
    <property type="molecule type" value="Genomic_DNA"/>
</dbReference>
<evidence type="ECO:0000313" key="2">
    <source>
        <dbReference type="EMBL" id="KAL3642606.1"/>
    </source>
</evidence>
<keyword evidence="3" id="KW-1185">Reference proteome</keyword>
<sequence length="134" mass="15121">MERQSKGHAIMISLPYQGHINPFTSLALKLASKGFTVTFVHLESVHRKLSKAHHSTSNGESVDFFSEARESGLDIRYTTISDALPLEFDRFVGKMIQAEPFTTFLVTDTIYAWPATVHDFPMFRSGPNLLWCSL</sequence>
<dbReference type="PANTHER" id="PTHR11926:SF774">
    <property type="entry name" value="UDP-GLYCOSYLTRANSFERASE 85A1-RELATED"/>
    <property type="match status" value="1"/>
</dbReference>
<evidence type="ECO:0000256" key="1">
    <source>
        <dbReference type="ARBA" id="ARBA00009995"/>
    </source>
</evidence>
<gene>
    <name evidence="2" type="ORF">CASFOL_013421</name>
</gene>
<evidence type="ECO:0000313" key="3">
    <source>
        <dbReference type="Proteomes" id="UP001632038"/>
    </source>
</evidence>
<dbReference type="Gene3D" id="3.40.50.2000">
    <property type="entry name" value="Glycogen Phosphorylase B"/>
    <property type="match status" value="1"/>
</dbReference>
<dbReference type="PANTHER" id="PTHR11926">
    <property type="entry name" value="GLUCOSYL/GLUCURONOSYL TRANSFERASES"/>
    <property type="match status" value="1"/>
</dbReference>
<dbReference type="Proteomes" id="UP001632038">
    <property type="component" value="Unassembled WGS sequence"/>
</dbReference>
<accession>A0ABD3DJY3</accession>
<proteinExistence type="inferred from homology"/>
<organism evidence="2 3">
    <name type="scientific">Castilleja foliolosa</name>
    <dbReference type="NCBI Taxonomy" id="1961234"/>
    <lineage>
        <taxon>Eukaryota</taxon>
        <taxon>Viridiplantae</taxon>
        <taxon>Streptophyta</taxon>
        <taxon>Embryophyta</taxon>
        <taxon>Tracheophyta</taxon>
        <taxon>Spermatophyta</taxon>
        <taxon>Magnoliopsida</taxon>
        <taxon>eudicotyledons</taxon>
        <taxon>Gunneridae</taxon>
        <taxon>Pentapetalae</taxon>
        <taxon>asterids</taxon>
        <taxon>lamiids</taxon>
        <taxon>Lamiales</taxon>
        <taxon>Orobanchaceae</taxon>
        <taxon>Pedicularideae</taxon>
        <taxon>Castillejinae</taxon>
        <taxon>Castilleja</taxon>
    </lineage>
</organism>
<dbReference type="SUPFAM" id="SSF53756">
    <property type="entry name" value="UDP-Glycosyltransferase/glycogen phosphorylase"/>
    <property type="match status" value="1"/>
</dbReference>
<dbReference type="AlphaFoldDB" id="A0ABD3DJY3"/>
<protein>
    <submittedName>
        <fullName evidence="2">Uncharacterized protein</fullName>
    </submittedName>
</protein>
<reference evidence="3" key="1">
    <citation type="journal article" date="2024" name="IScience">
        <title>Strigolactones Initiate the Formation of Haustorium-like Structures in Castilleja.</title>
        <authorList>
            <person name="Buerger M."/>
            <person name="Peterson D."/>
            <person name="Chory J."/>
        </authorList>
    </citation>
    <scope>NUCLEOTIDE SEQUENCE [LARGE SCALE GENOMIC DNA]</scope>
</reference>
<name>A0ABD3DJY3_9LAMI</name>
<comment type="similarity">
    <text evidence="1">Belongs to the UDP-glycosyltransferase family.</text>
</comment>